<dbReference type="PANTHER" id="PTHR43806">
    <property type="entry name" value="PEPTIDASE S8"/>
    <property type="match status" value="1"/>
</dbReference>
<comment type="caution">
    <text evidence="6">Lacks conserved residue(s) required for the propagation of feature annotation.</text>
</comment>
<evidence type="ECO:0000256" key="2">
    <source>
        <dbReference type="ARBA" id="ARBA00022670"/>
    </source>
</evidence>
<gene>
    <name evidence="10" type="ORF">ELS19_15355</name>
</gene>
<dbReference type="PRINTS" id="PR00723">
    <property type="entry name" value="SUBTILISIN"/>
</dbReference>
<keyword evidence="4" id="KW-0720">Serine protease</keyword>
<keyword evidence="2 10" id="KW-0645">Protease</keyword>
<keyword evidence="3" id="KW-0378">Hydrolase</keyword>
<comment type="caution">
    <text evidence="10">The sequence shown here is derived from an EMBL/GenBank/DDBJ whole genome shotgun (WGS) entry which is preliminary data.</text>
</comment>
<feature type="active site" description="Charge relay system" evidence="5">
    <location>
        <position position="66"/>
    </location>
</feature>
<dbReference type="InterPro" id="IPR015500">
    <property type="entry name" value="Peptidase_S8_subtilisin-rel"/>
</dbReference>
<dbReference type="EMBL" id="RZHH01000002">
    <property type="protein sequence ID" value="RYJ15184.1"/>
    <property type="molecule type" value="Genomic_DNA"/>
</dbReference>
<dbReference type="Pfam" id="PF00082">
    <property type="entry name" value="Peptidase_S8"/>
    <property type="match status" value="2"/>
</dbReference>
<name>A0A482TB66_9EURY</name>
<evidence type="ECO:0000256" key="1">
    <source>
        <dbReference type="ARBA" id="ARBA00011073"/>
    </source>
</evidence>
<feature type="domain" description="Peptidase S8/S53" evidence="9">
    <location>
        <begin position="57"/>
        <end position="183"/>
    </location>
</feature>
<evidence type="ECO:0000313" key="11">
    <source>
        <dbReference type="Proteomes" id="UP000294028"/>
    </source>
</evidence>
<dbReference type="GO" id="GO:0004252">
    <property type="term" value="F:serine-type endopeptidase activity"/>
    <property type="evidence" value="ECO:0007669"/>
    <property type="project" value="InterPro"/>
</dbReference>
<feature type="domain" description="Peptidase S8/S53" evidence="9">
    <location>
        <begin position="303"/>
        <end position="412"/>
    </location>
</feature>
<protein>
    <submittedName>
        <fullName evidence="10">Subtilase protease</fullName>
    </submittedName>
</protein>
<comment type="similarity">
    <text evidence="1 6">Belongs to the peptidase S8 family.</text>
</comment>
<dbReference type="Proteomes" id="UP000294028">
    <property type="component" value="Unassembled WGS sequence"/>
</dbReference>
<keyword evidence="8" id="KW-1133">Transmembrane helix</keyword>
<evidence type="ECO:0000256" key="5">
    <source>
        <dbReference type="PIRSR" id="PIRSR615500-1"/>
    </source>
</evidence>
<sequence length="435" mass="45690">MTDDDWWTLLIVAVCVALVAASIGAVAMWGPIPTVSISSHSPDSSSLDDFDTASITGENVTVGVIDATGFDTEHPTLNGHVTATHAFGSEPTVRNRGQNGHGTAAAATVNRVAPNASLVLATFDSPRGFRDAVNWMIESNVDVIVAPVSFLGTAGDGSSLISRVATRATLEGVVFVASAGNLARGHWSGQYDTVRNGTLQFGADRRLYLSGDDRRITVWLSWPERFRSHDYTAELYRTGGGRTTLIARSQPYHGDNTPNERFVVRTRPGGIYHVVVRGPQNATHVPLELSSPTHDFRQPTPSGSLTAPATAPGVLTVGALDPNTGRLEPFSSRGPTSDGRLGVDVVAPDRGVSPTFEGRFIGSSVSAPYAGGVAALVLSVDPDQSPREVEVLLEQTATDIGKPNADPATGYGKLNPTAAVRAAANETNGTAQTDV</sequence>
<dbReference type="Gene3D" id="3.40.50.200">
    <property type="entry name" value="Peptidase S8/S53 domain"/>
    <property type="match status" value="2"/>
</dbReference>
<evidence type="ECO:0000313" key="10">
    <source>
        <dbReference type="EMBL" id="RYJ15184.1"/>
    </source>
</evidence>
<evidence type="ECO:0000259" key="9">
    <source>
        <dbReference type="Pfam" id="PF00082"/>
    </source>
</evidence>
<feature type="region of interest" description="Disordered" evidence="7">
    <location>
        <begin position="289"/>
        <end position="309"/>
    </location>
</feature>
<reference evidence="10 11" key="1">
    <citation type="submission" date="2018-12" db="EMBL/GenBank/DDBJ databases">
        <title>Genome analysis provides insights into bioremediation potentialities of Halogeometricum borinquense strain N11.</title>
        <authorList>
            <person name="Najjari A."/>
            <person name="Youssef N."/>
            <person name="Fhoula I."/>
            <person name="Ben Dhia O."/>
            <person name="Mahjoubi M."/>
            <person name="Ouzari H.I."/>
            <person name="Cherif A."/>
        </authorList>
    </citation>
    <scope>NUCLEOTIDE SEQUENCE [LARGE SCALE GENOMIC DNA]</scope>
    <source>
        <strain evidence="10 11">N11</strain>
    </source>
</reference>
<feature type="transmembrane region" description="Helical" evidence="8">
    <location>
        <begin position="6"/>
        <end position="29"/>
    </location>
</feature>
<evidence type="ECO:0000256" key="6">
    <source>
        <dbReference type="PROSITE-ProRule" id="PRU01240"/>
    </source>
</evidence>
<dbReference type="AlphaFoldDB" id="A0A482TB66"/>
<dbReference type="InterPro" id="IPR000209">
    <property type="entry name" value="Peptidase_S8/S53_dom"/>
</dbReference>
<evidence type="ECO:0000256" key="3">
    <source>
        <dbReference type="ARBA" id="ARBA00022801"/>
    </source>
</evidence>
<keyword evidence="8" id="KW-0812">Transmembrane</keyword>
<feature type="active site" description="Charge relay system" evidence="5">
    <location>
        <position position="101"/>
    </location>
</feature>
<evidence type="ECO:0000256" key="7">
    <source>
        <dbReference type="SAM" id="MobiDB-lite"/>
    </source>
</evidence>
<dbReference type="SUPFAM" id="SSF52743">
    <property type="entry name" value="Subtilisin-like"/>
    <property type="match status" value="1"/>
</dbReference>
<dbReference type="InterPro" id="IPR036852">
    <property type="entry name" value="Peptidase_S8/S53_dom_sf"/>
</dbReference>
<dbReference type="GO" id="GO:0006508">
    <property type="term" value="P:proteolysis"/>
    <property type="evidence" value="ECO:0007669"/>
    <property type="project" value="UniProtKB-KW"/>
</dbReference>
<dbReference type="PANTHER" id="PTHR43806:SF11">
    <property type="entry name" value="CEREVISIN-RELATED"/>
    <property type="match status" value="1"/>
</dbReference>
<feature type="active site" description="Charge relay system" evidence="5">
    <location>
        <position position="364"/>
    </location>
</feature>
<dbReference type="PROSITE" id="PS51892">
    <property type="entry name" value="SUBTILASE"/>
    <property type="match status" value="1"/>
</dbReference>
<evidence type="ECO:0000256" key="4">
    <source>
        <dbReference type="ARBA" id="ARBA00022825"/>
    </source>
</evidence>
<dbReference type="InterPro" id="IPR050131">
    <property type="entry name" value="Peptidase_S8_subtilisin-like"/>
</dbReference>
<accession>A0A482TB66</accession>
<proteinExistence type="inferred from homology"/>
<organism evidence="10 11">
    <name type="scientific">Halogeometricum borinquense</name>
    <dbReference type="NCBI Taxonomy" id="60847"/>
    <lineage>
        <taxon>Archaea</taxon>
        <taxon>Methanobacteriati</taxon>
        <taxon>Methanobacteriota</taxon>
        <taxon>Stenosarchaea group</taxon>
        <taxon>Halobacteria</taxon>
        <taxon>Halobacteriales</taxon>
        <taxon>Haloferacaceae</taxon>
        <taxon>Halogeometricum</taxon>
    </lineage>
</organism>
<dbReference type="RefSeq" id="WP_129785510.1">
    <property type="nucleotide sequence ID" value="NZ_RZHH01000002.1"/>
</dbReference>
<evidence type="ECO:0000256" key="8">
    <source>
        <dbReference type="SAM" id="Phobius"/>
    </source>
</evidence>
<keyword evidence="8" id="KW-0472">Membrane</keyword>